<evidence type="ECO:0000256" key="1">
    <source>
        <dbReference type="SAM" id="MobiDB-lite"/>
    </source>
</evidence>
<accession>A0A8X8ZLB8</accession>
<sequence length="198" mass="22440">MPILFQTVSHVYGALFRKKRPAPAEADDDDFFHDIISDINFFPDDDDVNEMPCTPDLGRDHHHHSPPATPACAGNDHPMRTASCERNTHHHHRSNSGVAKLVSSMSLRVMSTGAAATEKLGIRYFKHQEDSVWKKTIILGERCRVPRDDDDEDLKLYDEKGHKIITYHPKSHSGLIQYSRHSTSSIDSDKDEDLQSNL</sequence>
<keyword evidence="3" id="KW-1185">Reference proteome</keyword>
<organism evidence="2">
    <name type="scientific">Salvia splendens</name>
    <name type="common">Scarlet sage</name>
    <dbReference type="NCBI Taxonomy" id="180675"/>
    <lineage>
        <taxon>Eukaryota</taxon>
        <taxon>Viridiplantae</taxon>
        <taxon>Streptophyta</taxon>
        <taxon>Embryophyta</taxon>
        <taxon>Tracheophyta</taxon>
        <taxon>Spermatophyta</taxon>
        <taxon>Magnoliopsida</taxon>
        <taxon>eudicotyledons</taxon>
        <taxon>Gunneridae</taxon>
        <taxon>Pentapetalae</taxon>
        <taxon>asterids</taxon>
        <taxon>lamiids</taxon>
        <taxon>Lamiales</taxon>
        <taxon>Lamiaceae</taxon>
        <taxon>Nepetoideae</taxon>
        <taxon>Mentheae</taxon>
        <taxon>Salviinae</taxon>
        <taxon>Salvia</taxon>
        <taxon>Salvia subgen. Calosphace</taxon>
        <taxon>core Calosphace</taxon>
    </lineage>
</organism>
<evidence type="ECO:0000313" key="2">
    <source>
        <dbReference type="EMBL" id="KAG6409547.1"/>
    </source>
</evidence>
<dbReference type="EMBL" id="PNBA02000010">
    <property type="protein sequence ID" value="KAG6409547.1"/>
    <property type="molecule type" value="Genomic_DNA"/>
</dbReference>
<dbReference type="PANTHER" id="PTHR36801">
    <property type="entry name" value="OS06G0150200 PROTEIN"/>
    <property type="match status" value="1"/>
</dbReference>
<dbReference type="Proteomes" id="UP000298416">
    <property type="component" value="Unassembled WGS sequence"/>
</dbReference>
<proteinExistence type="predicted"/>
<comment type="caution">
    <text evidence="2">The sequence shown here is derived from an EMBL/GenBank/DDBJ whole genome shotgun (WGS) entry which is preliminary data.</text>
</comment>
<dbReference type="PANTHER" id="PTHR36801:SF3">
    <property type="entry name" value="OS06G0150300 PROTEIN"/>
    <property type="match status" value="1"/>
</dbReference>
<protein>
    <submittedName>
        <fullName evidence="2">Uncharacterized protein</fullName>
    </submittedName>
</protein>
<name>A0A8X8ZLB8_SALSN</name>
<feature type="region of interest" description="Disordered" evidence="1">
    <location>
        <begin position="52"/>
        <end position="97"/>
    </location>
</feature>
<reference evidence="2" key="1">
    <citation type="submission" date="2018-01" db="EMBL/GenBank/DDBJ databases">
        <authorList>
            <person name="Mao J.F."/>
        </authorList>
    </citation>
    <scope>NUCLEOTIDE SEQUENCE</scope>
    <source>
        <strain evidence="2">Huo1</strain>
        <tissue evidence="2">Leaf</tissue>
    </source>
</reference>
<dbReference type="AlphaFoldDB" id="A0A8X8ZLB8"/>
<gene>
    <name evidence="2" type="ORF">SASPL_127587</name>
</gene>
<evidence type="ECO:0000313" key="3">
    <source>
        <dbReference type="Proteomes" id="UP000298416"/>
    </source>
</evidence>
<reference evidence="2" key="2">
    <citation type="submission" date="2020-08" db="EMBL/GenBank/DDBJ databases">
        <title>Plant Genome Project.</title>
        <authorList>
            <person name="Zhang R.-G."/>
        </authorList>
    </citation>
    <scope>NUCLEOTIDE SEQUENCE</scope>
    <source>
        <strain evidence="2">Huo1</strain>
        <tissue evidence="2">Leaf</tissue>
    </source>
</reference>